<dbReference type="GO" id="GO:0015798">
    <property type="term" value="P:myo-inositol transport"/>
    <property type="evidence" value="ECO:0007669"/>
    <property type="project" value="UniProtKB-ARBA"/>
</dbReference>
<dbReference type="AlphaFoldDB" id="A0A1A0HI81"/>
<keyword evidence="12" id="KW-1185">Reference proteome</keyword>
<dbReference type="Pfam" id="PF00083">
    <property type="entry name" value="Sugar_tr"/>
    <property type="match status" value="1"/>
</dbReference>
<evidence type="ECO:0000256" key="5">
    <source>
        <dbReference type="ARBA" id="ARBA00022989"/>
    </source>
</evidence>
<dbReference type="PANTHER" id="PTHR48020">
    <property type="entry name" value="PROTON MYO-INOSITOL COTRANSPORTER"/>
    <property type="match status" value="1"/>
</dbReference>
<comment type="caution">
    <text evidence="11">The sequence shown here is derived from an EMBL/GenBank/DDBJ whole genome shotgun (WGS) entry which is preliminary data.</text>
</comment>
<dbReference type="RefSeq" id="XP_018714073.1">
    <property type="nucleotide sequence ID" value="XM_018858555.1"/>
</dbReference>
<feature type="transmembrane region" description="Helical" evidence="9">
    <location>
        <begin position="394"/>
        <end position="415"/>
    </location>
</feature>
<evidence type="ECO:0000256" key="7">
    <source>
        <dbReference type="RuleBase" id="RU003346"/>
    </source>
</evidence>
<dbReference type="SUPFAM" id="SSF103473">
    <property type="entry name" value="MFS general substrate transporter"/>
    <property type="match status" value="1"/>
</dbReference>
<dbReference type="FunFam" id="1.20.1250.20:FF:000134">
    <property type="entry name" value="MFS sugar transporter protein"/>
    <property type="match status" value="1"/>
</dbReference>
<dbReference type="InterPro" id="IPR003663">
    <property type="entry name" value="Sugar/inositol_transpt"/>
</dbReference>
<dbReference type="InterPro" id="IPR036259">
    <property type="entry name" value="MFS_trans_sf"/>
</dbReference>
<dbReference type="PROSITE" id="PS00217">
    <property type="entry name" value="SUGAR_TRANSPORT_2"/>
    <property type="match status" value="1"/>
</dbReference>
<dbReference type="GO" id="GO:0016020">
    <property type="term" value="C:membrane"/>
    <property type="evidence" value="ECO:0007669"/>
    <property type="project" value="UniProtKB-SubCell"/>
</dbReference>
<keyword evidence="3 7" id="KW-0813">Transport</keyword>
<feature type="transmembrane region" description="Helical" evidence="9">
    <location>
        <begin position="81"/>
        <end position="102"/>
    </location>
</feature>
<dbReference type="InterPro" id="IPR020846">
    <property type="entry name" value="MFS_dom"/>
</dbReference>
<dbReference type="InterPro" id="IPR005828">
    <property type="entry name" value="MFS_sugar_transport-like"/>
</dbReference>
<evidence type="ECO:0000256" key="2">
    <source>
        <dbReference type="ARBA" id="ARBA00010992"/>
    </source>
</evidence>
<feature type="compositionally biased region" description="Basic and acidic residues" evidence="8">
    <location>
        <begin position="18"/>
        <end position="29"/>
    </location>
</feature>
<feature type="transmembrane region" description="Helical" evidence="9">
    <location>
        <begin position="461"/>
        <end position="481"/>
    </location>
</feature>
<dbReference type="PANTHER" id="PTHR48020:SF9">
    <property type="entry name" value="MAJOR FACILITATOR SUPERFAMILY (MFS) PROFILE DOMAIN-CONTAINING PROTEIN"/>
    <property type="match status" value="1"/>
</dbReference>
<dbReference type="GeneID" id="30031531"/>
<dbReference type="Proteomes" id="UP000092555">
    <property type="component" value="Unassembled WGS sequence"/>
</dbReference>
<evidence type="ECO:0000313" key="11">
    <source>
        <dbReference type="EMBL" id="OBA23592.1"/>
    </source>
</evidence>
<evidence type="ECO:0000256" key="1">
    <source>
        <dbReference type="ARBA" id="ARBA00004141"/>
    </source>
</evidence>
<evidence type="ECO:0000256" key="3">
    <source>
        <dbReference type="ARBA" id="ARBA00022448"/>
    </source>
</evidence>
<evidence type="ECO:0000259" key="10">
    <source>
        <dbReference type="PROSITE" id="PS50850"/>
    </source>
</evidence>
<feature type="compositionally biased region" description="Basic and acidic residues" evidence="8">
    <location>
        <begin position="1"/>
        <end position="11"/>
    </location>
</feature>
<evidence type="ECO:0000313" key="12">
    <source>
        <dbReference type="Proteomes" id="UP000092555"/>
    </source>
</evidence>
<dbReference type="InterPro" id="IPR005829">
    <property type="entry name" value="Sugar_transporter_CS"/>
</dbReference>
<evidence type="ECO:0000256" key="4">
    <source>
        <dbReference type="ARBA" id="ARBA00022692"/>
    </source>
</evidence>
<protein>
    <submittedName>
        <fullName evidence="11">General substrate transporter</fullName>
    </submittedName>
</protein>
<feature type="region of interest" description="Disordered" evidence="8">
    <location>
        <begin position="1"/>
        <end position="29"/>
    </location>
</feature>
<evidence type="ECO:0000256" key="9">
    <source>
        <dbReference type="SAM" id="Phobius"/>
    </source>
</evidence>
<reference evidence="11 12" key="1">
    <citation type="submission" date="2016-05" db="EMBL/GenBank/DDBJ databases">
        <title>Comparative genomics of biotechnologically important yeasts.</title>
        <authorList>
            <consortium name="DOE Joint Genome Institute"/>
            <person name="Riley R."/>
            <person name="Haridas S."/>
            <person name="Wolfe K.H."/>
            <person name="Lopes M.R."/>
            <person name="Hittinger C.T."/>
            <person name="Goker M."/>
            <person name="Salamov A."/>
            <person name="Wisecaver J."/>
            <person name="Long T.M."/>
            <person name="Aerts A.L."/>
            <person name="Barry K."/>
            <person name="Choi C."/>
            <person name="Clum A."/>
            <person name="Coughlan A.Y."/>
            <person name="Deshpande S."/>
            <person name="Douglass A.P."/>
            <person name="Hanson S.J."/>
            <person name="Klenk H.-P."/>
            <person name="LaButti K."/>
            <person name="Lapidus A."/>
            <person name="Lindquist E."/>
            <person name="Lipzen A."/>
            <person name="Meier-kolthoff J.P."/>
            <person name="Ohm R.A."/>
            <person name="Otillar R.P."/>
            <person name="Pangilinan J."/>
            <person name="Peng Y."/>
            <person name="Rokas A."/>
            <person name="Rosa C.A."/>
            <person name="Scheuner C."/>
            <person name="Sibirny A.A."/>
            <person name="Slot J.C."/>
            <person name="Stielow J.B."/>
            <person name="Sun H."/>
            <person name="Kurtzman C.P."/>
            <person name="Blackwell M."/>
            <person name="Grigoriev I.V."/>
            <person name="Jeffries T.W."/>
        </authorList>
    </citation>
    <scope>NUCLEOTIDE SEQUENCE [LARGE SCALE GENOMIC DNA]</scope>
    <source>
        <strain evidence="11 12">NRRL YB-4993</strain>
    </source>
</reference>
<dbReference type="OrthoDB" id="6339427at2759"/>
<dbReference type="InterPro" id="IPR050814">
    <property type="entry name" value="Myo-inositol_Transporter"/>
</dbReference>
<feature type="transmembrane region" description="Helical" evidence="9">
    <location>
        <begin position="366"/>
        <end position="387"/>
    </location>
</feature>
<feature type="transmembrane region" description="Helical" evidence="9">
    <location>
        <begin position="487"/>
        <end position="508"/>
    </location>
</feature>
<dbReference type="GO" id="GO:0015791">
    <property type="term" value="P:polyol transmembrane transport"/>
    <property type="evidence" value="ECO:0007669"/>
    <property type="project" value="UniProtKB-ARBA"/>
</dbReference>
<feature type="domain" description="Major facilitator superfamily (MFS) profile" evidence="10">
    <location>
        <begin position="84"/>
        <end position="517"/>
    </location>
</feature>
<feature type="transmembrane region" description="Helical" evidence="9">
    <location>
        <begin position="151"/>
        <end position="169"/>
    </location>
</feature>
<keyword evidence="6 9" id="KW-0472">Membrane</keyword>
<dbReference type="PRINTS" id="PR00171">
    <property type="entry name" value="SUGRTRNSPORT"/>
</dbReference>
<feature type="transmembrane region" description="Helical" evidence="9">
    <location>
        <begin position="328"/>
        <end position="351"/>
    </location>
</feature>
<feature type="transmembrane region" description="Helical" evidence="9">
    <location>
        <begin position="208"/>
        <end position="231"/>
    </location>
</feature>
<feature type="transmembrane region" description="Helical" evidence="9">
    <location>
        <begin position="175"/>
        <end position="196"/>
    </location>
</feature>
<dbReference type="NCBIfam" id="TIGR00879">
    <property type="entry name" value="SP"/>
    <property type="match status" value="1"/>
</dbReference>
<dbReference type="PROSITE" id="PS50850">
    <property type="entry name" value="MFS"/>
    <property type="match status" value="1"/>
</dbReference>
<sequence>MSIFEGKERKGSLSIESSTRDVRNDHTEKVDQDALRHNFNFDKEFEDLEIEAAQVNEHPTFVDRILSLEYKLYFQNKNHMVWLLGAFAAAAGLLSGLDQSIISGASIGMNRALNLSEREASLVSSLMPLGAMAGSIIMTPLNEYFGRKSSLIISCIWYTIGSALCAGARDHHMMYAGRFILGVGVGIEGGCVGIYISESVPANVRGSIVSMYQFNIALGEVLGYAVAAMFYSVTGGWRFMVGSSLVFSTILFAGLFFLPESPRWLVHKGRNGMAYDVWKRLRDIDDESAKLEFLEMRQAAHQERERRSQESFFSSCGELFVIPRNRRALTYSVVMITLGQLTGVNAVMYYMSTLMGAIGFNEKDSVFMSLVGGGSLLIGTIPAILWMDRFGRRVWGYNLVGFFIGLVLVGVGYRFDPVTQKQASEGVYLTGLIIYFLFFGSYSTLTWVIPSESFDLRTRSLGMTICSTFLYLWSFTVTYNFTKMSAAFTYTGLTLGFYGGIAFLGLIYQVCFMPETKDKTLEEIDDIFNRSAFSLARENISNLKKGIW</sequence>
<feature type="transmembrane region" description="Helical" evidence="9">
    <location>
        <begin position="427"/>
        <end position="449"/>
    </location>
</feature>
<comment type="similarity">
    <text evidence="2 7">Belongs to the major facilitator superfamily. Sugar transporter (TC 2.A.1.1) family.</text>
</comment>
<keyword evidence="5 9" id="KW-1133">Transmembrane helix</keyword>
<comment type="subcellular location">
    <subcellularLocation>
        <location evidence="1">Membrane</location>
        <topology evidence="1">Multi-pass membrane protein</topology>
    </subcellularLocation>
</comment>
<dbReference type="Gene3D" id="1.20.1250.20">
    <property type="entry name" value="MFS general substrate transporter like domains"/>
    <property type="match status" value="1"/>
</dbReference>
<gene>
    <name evidence="11" type="ORF">METBIDRAFT_76577</name>
</gene>
<keyword evidence="4 9" id="KW-0812">Transmembrane</keyword>
<dbReference type="STRING" id="869754.A0A1A0HI81"/>
<organism evidence="11 12">
    <name type="scientific">Metschnikowia bicuspidata var. bicuspidata NRRL YB-4993</name>
    <dbReference type="NCBI Taxonomy" id="869754"/>
    <lineage>
        <taxon>Eukaryota</taxon>
        <taxon>Fungi</taxon>
        <taxon>Dikarya</taxon>
        <taxon>Ascomycota</taxon>
        <taxon>Saccharomycotina</taxon>
        <taxon>Pichiomycetes</taxon>
        <taxon>Metschnikowiaceae</taxon>
        <taxon>Metschnikowia</taxon>
    </lineage>
</organism>
<evidence type="ECO:0000256" key="6">
    <source>
        <dbReference type="ARBA" id="ARBA00023136"/>
    </source>
</evidence>
<proteinExistence type="inferred from homology"/>
<name>A0A1A0HI81_9ASCO</name>
<dbReference type="EMBL" id="LXTC01000001">
    <property type="protein sequence ID" value="OBA23592.1"/>
    <property type="molecule type" value="Genomic_DNA"/>
</dbReference>
<feature type="transmembrane region" description="Helical" evidence="9">
    <location>
        <begin position="122"/>
        <end position="139"/>
    </location>
</feature>
<accession>A0A1A0HI81</accession>
<feature type="transmembrane region" description="Helical" evidence="9">
    <location>
        <begin position="237"/>
        <end position="258"/>
    </location>
</feature>
<dbReference type="GO" id="GO:0022857">
    <property type="term" value="F:transmembrane transporter activity"/>
    <property type="evidence" value="ECO:0007669"/>
    <property type="project" value="InterPro"/>
</dbReference>
<evidence type="ECO:0000256" key="8">
    <source>
        <dbReference type="SAM" id="MobiDB-lite"/>
    </source>
</evidence>